<dbReference type="SUPFAM" id="SSF52047">
    <property type="entry name" value="RNI-like"/>
    <property type="match status" value="1"/>
</dbReference>
<dbReference type="InParanoid" id="A0A1X2H2A6"/>
<dbReference type="Gene3D" id="3.80.10.10">
    <property type="entry name" value="Ribonuclease Inhibitor"/>
    <property type="match status" value="1"/>
</dbReference>
<sequence length="571" mass="64156">MTTKLLSLQAQSMQAIEDEDYVGAESHFYEAYRILLEDCTKSCTASGAFTAGMSYAGRLISFYPTAASGYQLQGRIHEEQLQYESAAKIYAQGVNSIEEPCDALNEAYQNAKTRRDRKFDFVARLPDELIVCIFDFMLDERLFCTNLEDSTHYKAPVMNIENDLCFVGLPFLNDLRMLTSLTVLEVKCSLRLKYLVRMLLTLLPHMTRLRLQTLDRGSPYELGPIDTASIAGPKTTALQELYWMNHWNEDGMDDARFLAAHCPKLSTALIRQDNVSDTSAFALFMFRHVQRLCTLTLGDFGFHSKQCTSSGQAGLQHLAVDARQTSFIAEDAVADLVDASSATLTMLCVTGQTNHQQLRVWGGTRTVRLECLVRLYIGNCPTLQMWPLSTFFSHCIALETIQLACVPLGIDAIEALLHLRRLEAAGFTRCSAGDQVFYQLYAGMAAQKEDCSIKKLGLAYRSYNGGHDNELAQLGNIVSLTHLHVSFQRPVNFQGPANLSERCLQLFTRNAKNKLTKKLQLLDFDLLASALEKNADFLDIFGKPLEQARSKKRLEGFHKDIGHHYGRWVSP</sequence>
<dbReference type="EMBL" id="MCGN01000010">
    <property type="protein sequence ID" value="ORY91866.1"/>
    <property type="molecule type" value="Genomic_DNA"/>
</dbReference>
<comment type="caution">
    <text evidence="1">The sequence shown here is derived from an EMBL/GenBank/DDBJ whole genome shotgun (WGS) entry which is preliminary data.</text>
</comment>
<evidence type="ECO:0008006" key="3">
    <source>
        <dbReference type="Google" id="ProtNLM"/>
    </source>
</evidence>
<dbReference type="Proteomes" id="UP000242180">
    <property type="component" value="Unassembled WGS sequence"/>
</dbReference>
<reference evidence="1 2" key="1">
    <citation type="submission" date="2016-07" db="EMBL/GenBank/DDBJ databases">
        <title>Pervasive Adenine N6-methylation of Active Genes in Fungi.</title>
        <authorList>
            <consortium name="DOE Joint Genome Institute"/>
            <person name="Mondo S.J."/>
            <person name="Dannebaum R.O."/>
            <person name="Kuo R.C."/>
            <person name="Labutti K."/>
            <person name="Haridas S."/>
            <person name="Kuo A."/>
            <person name="Salamov A."/>
            <person name="Ahrendt S.R."/>
            <person name="Lipzen A."/>
            <person name="Sullivan W."/>
            <person name="Andreopoulos W.B."/>
            <person name="Clum A."/>
            <person name="Lindquist E."/>
            <person name="Daum C."/>
            <person name="Ramamoorthy G.K."/>
            <person name="Gryganskyi A."/>
            <person name="Culley D."/>
            <person name="Magnuson J.K."/>
            <person name="James T.Y."/>
            <person name="O'Malley M.A."/>
            <person name="Stajich J.E."/>
            <person name="Spatafora J.W."/>
            <person name="Visel A."/>
            <person name="Grigoriev I.V."/>
        </authorList>
    </citation>
    <scope>NUCLEOTIDE SEQUENCE [LARGE SCALE GENOMIC DNA]</scope>
    <source>
        <strain evidence="1 2">NRRL 2496</strain>
    </source>
</reference>
<keyword evidence="2" id="KW-1185">Reference proteome</keyword>
<dbReference type="InterPro" id="IPR032675">
    <property type="entry name" value="LRR_dom_sf"/>
</dbReference>
<protein>
    <recommendedName>
        <fullName evidence="3">F-box domain-containing protein</fullName>
    </recommendedName>
</protein>
<dbReference type="OrthoDB" id="2247212at2759"/>
<evidence type="ECO:0000313" key="1">
    <source>
        <dbReference type="EMBL" id="ORY91866.1"/>
    </source>
</evidence>
<proteinExistence type="predicted"/>
<accession>A0A1X2H2A6</accession>
<name>A0A1X2H2A6_SYNRA</name>
<evidence type="ECO:0000313" key="2">
    <source>
        <dbReference type="Proteomes" id="UP000242180"/>
    </source>
</evidence>
<gene>
    <name evidence="1" type="ORF">BCR43DRAFT_527198</name>
</gene>
<organism evidence="1 2">
    <name type="scientific">Syncephalastrum racemosum</name>
    <name type="common">Filamentous fungus</name>
    <dbReference type="NCBI Taxonomy" id="13706"/>
    <lineage>
        <taxon>Eukaryota</taxon>
        <taxon>Fungi</taxon>
        <taxon>Fungi incertae sedis</taxon>
        <taxon>Mucoromycota</taxon>
        <taxon>Mucoromycotina</taxon>
        <taxon>Mucoromycetes</taxon>
        <taxon>Mucorales</taxon>
        <taxon>Syncephalastraceae</taxon>
        <taxon>Syncephalastrum</taxon>
    </lineage>
</organism>
<dbReference type="AlphaFoldDB" id="A0A1X2H2A6"/>